<name>A0A166CQH1_9AGAM</name>
<dbReference type="Proteomes" id="UP000076798">
    <property type="component" value="Unassembled WGS sequence"/>
</dbReference>
<evidence type="ECO:0008006" key="3">
    <source>
        <dbReference type="Google" id="ProtNLM"/>
    </source>
</evidence>
<reference evidence="1 2" key="1">
    <citation type="journal article" date="2016" name="Mol. Biol. Evol.">
        <title>Comparative Genomics of Early-Diverging Mushroom-Forming Fungi Provides Insights into the Origins of Lignocellulose Decay Capabilities.</title>
        <authorList>
            <person name="Nagy L.G."/>
            <person name="Riley R."/>
            <person name="Tritt A."/>
            <person name="Adam C."/>
            <person name="Daum C."/>
            <person name="Floudas D."/>
            <person name="Sun H."/>
            <person name="Yadav J.S."/>
            <person name="Pangilinan J."/>
            <person name="Larsson K.H."/>
            <person name="Matsuura K."/>
            <person name="Barry K."/>
            <person name="Labutti K."/>
            <person name="Kuo R."/>
            <person name="Ohm R.A."/>
            <person name="Bhattacharya S.S."/>
            <person name="Shirouzu T."/>
            <person name="Yoshinaga Y."/>
            <person name="Martin F.M."/>
            <person name="Grigoriev I.V."/>
            <person name="Hibbett D.S."/>
        </authorList>
    </citation>
    <scope>NUCLEOTIDE SEQUENCE [LARGE SCALE GENOMIC DNA]</scope>
    <source>
        <strain evidence="1 2">HHB10207 ss-3</strain>
    </source>
</reference>
<gene>
    <name evidence="1" type="ORF">SISSUDRAFT_1048122</name>
</gene>
<sequence length="420" mass="47912">MHIPSDICRLVAEAIRGPESHIRDENKTLAALSCVNKQWSSAVTPVLWSHLYFTDEVQDVEHFDRQLAQVSHFLEAPNSRYTKYTTSIVIGVRTPESWKILGETRAEAITSAIQSIISHSSRLKHLHSTCEQSWAPLLLPKISSIPIPNLETLYLNWQTLYLNREVYILQHSVTLDELDEFVRMFLCGVPNLQTLVLASSFWMPCWSLLKCHNLLPKLQSFKGPLPGIALFAPAHPLTAVKWTHSFPILTFCLRVYLGGLSKPFATVTCLSMENPRISLEGGALKELSHCFPALEHIDGFIMEDPEKFVALMSDDPERFAQYLPKLKTLILHGQSPFDETRLKDIDHFYNSTASAFASLRRLFPSIILATHLECENLESTTTMPPRFLKISYSFNEEGAVERQICVDRRDWHLEFPDDMF</sequence>
<proteinExistence type="predicted"/>
<keyword evidence="2" id="KW-1185">Reference proteome</keyword>
<accession>A0A166CQH1</accession>
<dbReference type="Gene3D" id="3.80.10.10">
    <property type="entry name" value="Ribonuclease Inhibitor"/>
    <property type="match status" value="1"/>
</dbReference>
<protein>
    <recommendedName>
        <fullName evidence="3">F-box domain-containing protein</fullName>
    </recommendedName>
</protein>
<dbReference type="AlphaFoldDB" id="A0A166CQH1"/>
<dbReference type="InterPro" id="IPR032675">
    <property type="entry name" value="LRR_dom_sf"/>
</dbReference>
<dbReference type="EMBL" id="KV428078">
    <property type="protein sequence ID" value="KZT37707.1"/>
    <property type="molecule type" value="Genomic_DNA"/>
</dbReference>
<evidence type="ECO:0000313" key="2">
    <source>
        <dbReference type="Proteomes" id="UP000076798"/>
    </source>
</evidence>
<evidence type="ECO:0000313" key="1">
    <source>
        <dbReference type="EMBL" id="KZT37707.1"/>
    </source>
</evidence>
<organism evidence="1 2">
    <name type="scientific">Sistotremastrum suecicum HHB10207 ss-3</name>
    <dbReference type="NCBI Taxonomy" id="1314776"/>
    <lineage>
        <taxon>Eukaryota</taxon>
        <taxon>Fungi</taxon>
        <taxon>Dikarya</taxon>
        <taxon>Basidiomycota</taxon>
        <taxon>Agaricomycotina</taxon>
        <taxon>Agaricomycetes</taxon>
        <taxon>Sistotremastrales</taxon>
        <taxon>Sistotremastraceae</taxon>
        <taxon>Sistotremastrum</taxon>
    </lineage>
</organism>